<evidence type="ECO:0000313" key="2">
    <source>
        <dbReference type="Proteomes" id="UP001146067"/>
    </source>
</evidence>
<accession>A0A9X3P743</accession>
<evidence type="ECO:0000313" key="1">
    <source>
        <dbReference type="EMBL" id="MDA1358367.1"/>
    </source>
</evidence>
<dbReference type="AlphaFoldDB" id="A0A9X3P743"/>
<organism evidence="1 2">
    <name type="scientific">Glycomyces luteolus</name>
    <dbReference type="NCBI Taxonomy" id="2670330"/>
    <lineage>
        <taxon>Bacteria</taxon>
        <taxon>Bacillati</taxon>
        <taxon>Actinomycetota</taxon>
        <taxon>Actinomycetes</taxon>
        <taxon>Glycomycetales</taxon>
        <taxon>Glycomycetaceae</taxon>
        <taxon>Glycomyces</taxon>
    </lineage>
</organism>
<gene>
    <name evidence="1" type="ORF">O1R50_01970</name>
</gene>
<comment type="caution">
    <text evidence="1">The sequence shown here is derived from an EMBL/GenBank/DDBJ whole genome shotgun (WGS) entry which is preliminary data.</text>
</comment>
<sequence length="98" mass="11285">MNGPDNPPLSGYPDAETIGLRIEEIEFEGLHIRMTMTRAIRIVQLWEMVDGQPVGWIGNVFRIDSEPPCIYLGHRYEAVLARPERHALARLAAKRWKF</sequence>
<dbReference type="EMBL" id="JAPZVP010000001">
    <property type="protein sequence ID" value="MDA1358367.1"/>
    <property type="molecule type" value="Genomic_DNA"/>
</dbReference>
<keyword evidence="2" id="KW-1185">Reference proteome</keyword>
<proteinExistence type="predicted"/>
<reference evidence="1" key="1">
    <citation type="submission" date="2022-12" db="EMBL/GenBank/DDBJ databases">
        <title>Gycomyces niveus sp.nov.,a novel actinomycete isolated from soil in Shouguan.</title>
        <authorList>
            <person name="Yang X."/>
        </authorList>
    </citation>
    <scope>NUCLEOTIDE SEQUENCE</scope>
    <source>
        <strain evidence="1">NEAU-A15</strain>
    </source>
</reference>
<protein>
    <submittedName>
        <fullName evidence="1">Uncharacterized protein</fullName>
    </submittedName>
</protein>
<dbReference type="RefSeq" id="WP_270108165.1">
    <property type="nucleotide sequence ID" value="NZ_JAPZVP010000001.1"/>
</dbReference>
<dbReference type="Proteomes" id="UP001146067">
    <property type="component" value="Unassembled WGS sequence"/>
</dbReference>
<name>A0A9X3P743_9ACTN</name>